<keyword evidence="6" id="KW-0269">Exonuclease</keyword>
<dbReference type="PANTHER" id="PTHR23044">
    <property type="entry name" value="3'-5' EXONUCLEASE ERI1-RELATED"/>
    <property type="match status" value="1"/>
</dbReference>
<dbReference type="PROSITE" id="PS51999">
    <property type="entry name" value="ZF_GRF"/>
    <property type="match status" value="1"/>
</dbReference>
<dbReference type="AlphaFoldDB" id="A0A7J0GJU0"/>
<dbReference type="InterPro" id="IPR051274">
    <property type="entry name" value="3-5_Exoribonuclease"/>
</dbReference>
<dbReference type="InterPro" id="IPR047201">
    <property type="entry name" value="ERI-1_3'hExo-like"/>
</dbReference>
<evidence type="ECO:0000256" key="6">
    <source>
        <dbReference type="ARBA" id="ARBA00022839"/>
    </source>
</evidence>
<dbReference type="InterPro" id="IPR010666">
    <property type="entry name" value="Znf_GRF"/>
</dbReference>
<keyword evidence="3 7" id="KW-0863">Zinc-finger</keyword>
<evidence type="ECO:0000256" key="3">
    <source>
        <dbReference type="ARBA" id="ARBA00022771"/>
    </source>
</evidence>
<evidence type="ECO:0000256" key="2">
    <source>
        <dbReference type="ARBA" id="ARBA00022723"/>
    </source>
</evidence>
<dbReference type="CDD" id="cd06133">
    <property type="entry name" value="ERI-1_3'hExo_like"/>
    <property type="match status" value="1"/>
</dbReference>
<keyword evidence="4" id="KW-0378">Hydrolase</keyword>
<comment type="caution">
    <text evidence="9">The sequence shown here is derived from an EMBL/GenBank/DDBJ whole genome shotgun (WGS) entry which is preliminary data.</text>
</comment>
<feature type="domain" description="GRF-type" evidence="8">
    <location>
        <begin position="354"/>
        <end position="398"/>
    </location>
</feature>
<organism evidence="9 10">
    <name type="scientific">Actinidia rufa</name>
    <dbReference type="NCBI Taxonomy" id="165716"/>
    <lineage>
        <taxon>Eukaryota</taxon>
        <taxon>Viridiplantae</taxon>
        <taxon>Streptophyta</taxon>
        <taxon>Embryophyta</taxon>
        <taxon>Tracheophyta</taxon>
        <taxon>Spermatophyta</taxon>
        <taxon>Magnoliopsida</taxon>
        <taxon>eudicotyledons</taxon>
        <taxon>Gunneridae</taxon>
        <taxon>Pentapetalae</taxon>
        <taxon>asterids</taxon>
        <taxon>Ericales</taxon>
        <taxon>Actinidiaceae</taxon>
        <taxon>Actinidia</taxon>
    </lineage>
</organism>
<dbReference type="GO" id="GO:0003676">
    <property type="term" value="F:nucleic acid binding"/>
    <property type="evidence" value="ECO:0007669"/>
    <property type="project" value="InterPro"/>
</dbReference>
<keyword evidence="1" id="KW-0540">Nuclease</keyword>
<dbReference type="GO" id="GO:0008270">
    <property type="term" value="F:zinc ion binding"/>
    <property type="evidence" value="ECO:0007669"/>
    <property type="project" value="UniProtKB-KW"/>
</dbReference>
<name>A0A7J0GJU0_9ERIC</name>
<dbReference type="Pfam" id="PF00929">
    <property type="entry name" value="RNase_T"/>
    <property type="match status" value="1"/>
</dbReference>
<sequence length="398" mass="45576">MQRNCEASAKHLQAKGYPYNLQCNGNLVEGFLELNDEADLHSGGNIVERDHSLNSESLESANEIHIKPTNPNGFGSWPTSHPDSNNVQPCQSNDFGSQFYPFSVDNRFQYAPFNFFPQSYTCEDLLQEFQYFVVIDFEATCDRERKTHPLEIIEFPSVIVSGVTGQLEDCFRTYVRPTCNPILSDFCKDLTGIQQIQVDRGVTLDEALLMHDEWLEKKGIKNTNFAVVTWGDWDCRVMLESECRYKKIRKPHYFNRWINLRIPFKEVFCGAWCALKDAVEMAGLVWHGRAHCGLDDAINTAHLLALLMRNGFKFSITNSLVLTQPTDHSLYDQLHKHMDLHMHNPLIQFNHPFCYCGVKSSKAMVRKPGPKQGSFFYGCGRWTAATGAHCSYFEWTSP</sequence>
<keyword evidence="10" id="KW-1185">Reference proteome</keyword>
<evidence type="ECO:0000313" key="10">
    <source>
        <dbReference type="Proteomes" id="UP000585474"/>
    </source>
</evidence>
<dbReference type="FunFam" id="3.30.420.10:FF:000068">
    <property type="entry name" value="Exonuclease domain-containing protein 1"/>
    <property type="match status" value="1"/>
</dbReference>
<accession>A0A7J0GJU0</accession>
<proteinExistence type="predicted"/>
<dbReference type="EMBL" id="BJWL01000022">
    <property type="protein sequence ID" value="GFZ11077.1"/>
    <property type="molecule type" value="Genomic_DNA"/>
</dbReference>
<evidence type="ECO:0000256" key="5">
    <source>
        <dbReference type="ARBA" id="ARBA00022833"/>
    </source>
</evidence>
<dbReference type="PANTHER" id="PTHR23044:SF61">
    <property type="entry name" value="3'-5' EXORIBONUCLEASE 1-RELATED"/>
    <property type="match status" value="1"/>
</dbReference>
<evidence type="ECO:0000259" key="8">
    <source>
        <dbReference type="PROSITE" id="PS51999"/>
    </source>
</evidence>
<dbReference type="InterPro" id="IPR012337">
    <property type="entry name" value="RNaseH-like_sf"/>
</dbReference>
<dbReference type="GO" id="GO:0000175">
    <property type="term" value="F:3'-5'-RNA exonuclease activity"/>
    <property type="evidence" value="ECO:0007669"/>
    <property type="project" value="InterPro"/>
</dbReference>
<reference evidence="9 10" key="1">
    <citation type="submission" date="2019-07" db="EMBL/GenBank/DDBJ databases">
        <title>De Novo Assembly of kiwifruit Actinidia rufa.</title>
        <authorList>
            <person name="Sugita-Konishi S."/>
            <person name="Sato K."/>
            <person name="Mori E."/>
            <person name="Abe Y."/>
            <person name="Kisaki G."/>
            <person name="Hamano K."/>
            <person name="Suezawa K."/>
            <person name="Otani M."/>
            <person name="Fukuda T."/>
            <person name="Manabe T."/>
            <person name="Gomi K."/>
            <person name="Tabuchi M."/>
            <person name="Akimitsu K."/>
            <person name="Kataoka I."/>
        </authorList>
    </citation>
    <scope>NUCLEOTIDE SEQUENCE [LARGE SCALE GENOMIC DNA]</scope>
    <source>
        <strain evidence="10">cv. Fuchu</strain>
    </source>
</reference>
<dbReference type="Gene3D" id="3.30.420.10">
    <property type="entry name" value="Ribonuclease H-like superfamily/Ribonuclease H"/>
    <property type="match status" value="1"/>
</dbReference>
<evidence type="ECO:0000256" key="1">
    <source>
        <dbReference type="ARBA" id="ARBA00022722"/>
    </source>
</evidence>
<dbReference type="InterPro" id="IPR036397">
    <property type="entry name" value="RNaseH_sf"/>
</dbReference>
<evidence type="ECO:0000313" key="9">
    <source>
        <dbReference type="EMBL" id="GFZ11077.1"/>
    </source>
</evidence>
<dbReference type="SMART" id="SM00479">
    <property type="entry name" value="EXOIII"/>
    <property type="match status" value="1"/>
</dbReference>
<evidence type="ECO:0000256" key="7">
    <source>
        <dbReference type="PROSITE-ProRule" id="PRU01343"/>
    </source>
</evidence>
<protein>
    <recommendedName>
        <fullName evidence="8">GRF-type domain-containing protein</fullName>
    </recommendedName>
</protein>
<dbReference type="Proteomes" id="UP000585474">
    <property type="component" value="Unassembled WGS sequence"/>
</dbReference>
<dbReference type="SUPFAM" id="SSF53098">
    <property type="entry name" value="Ribonuclease H-like"/>
    <property type="match status" value="1"/>
</dbReference>
<keyword evidence="2" id="KW-0479">Metal-binding</keyword>
<evidence type="ECO:0000256" key="4">
    <source>
        <dbReference type="ARBA" id="ARBA00022801"/>
    </source>
</evidence>
<dbReference type="InterPro" id="IPR013520">
    <property type="entry name" value="Ribonucl_H"/>
</dbReference>
<gene>
    <name evidence="9" type="ORF">Acr_22g0004750</name>
</gene>
<dbReference type="OrthoDB" id="448399at2759"/>
<keyword evidence="5" id="KW-0862">Zinc</keyword>